<keyword evidence="3" id="KW-1185">Reference proteome</keyword>
<gene>
    <name evidence="2" type="ORF">EV209_3042</name>
</gene>
<keyword evidence="1" id="KW-1133">Transmembrane helix</keyword>
<evidence type="ECO:0000313" key="3">
    <source>
        <dbReference type="Proteomes" id="UP000292927"/>
    </source>
</evidence>
<dbReference type="Pfam" id="PF11335">
    <property type="entry name" value="DUF3137"/>
    <property type="match status" value="1"/>
</dbReference>
<dbReference type="EMBL" id="SGXF01000009">
    <property type="protein sequence ID" value="RZS92328.1"/>
    <property type="molecule type" value="Genomic_DNA"/>
</dbReference>
<protein>
    <submittedName>
        <fullName evidence="2">Uncharacterized protein DUF3137</fullName>
    </submittedName>
</protein>
<dbReference type="InterPro" id="IPR021484">
    <property type="entry name" value="DUF3137"/>
</dbReference>
<sequence>MATMNGNVEELKAQGYKPCPGCGAYYNPADPKVKDWHCSNCGTDLNLSPEEAAVRLNDAELAGQLSALNQKANTMKILAIVCVIGIFVLWLVHPLLGAAMFIPAAVFAVLSGKAGSKAKSLLANNITRDILAEVFDQCIYAAGYRLPDEVLREAALIPNWDIATGSDLISAKYRGHAINFSDIELSEEVEREDSNGNTSTSYKTKFKGQWMILELGREVPAKLRLRENIERTGKVSRKLFGERIENKDDVKTENEAFNKRFQILTEDEHSAFYILTPHFMEFIMSADDAADTRTYLSFIENRVHIACYTGRDSFELQKNDGANLNAVRARMKSELRYITSIADELLKNEYLFGRTGERGLS</sequence>
<keyword evidence="1" id="KW-0472">Membrane</keyword>
<comment type="caution">
    <text evidence="2">The sequence shown here is derived from an EMBL/GenBank/DDBJ whole genome shotgun (WGS) entry which is preliminary data.</text>
</comment>
<feature type="transmembrane region" description="Helical" evidence="1">
    <location>
        <begin position="77"/>
        <end position="110"/>
    </location>
</feature>
<keyword evidence="1" id="KW-0812">Transmembrane</keyword>
<evidence type="ECO:0000256" key="1">
    <source>
        <dbReference type="SAM" id="Phobius"/>
    </source>
</evidence>
<name>A0A4Q7NZ98_9FIRM</name>
<dbReference type="AlphaFoldDB" id="A0A4Q7NZ98"/>
<dbReference type="Proteomes" id="UP000292927">
    <property type="component" value="Unassembled WGS sequence"/>
</dbReference>
<proteinExistence type="predicted"/>
<evidence type="ECO:0000313" key="2">
    <source>
        <dbReference type="EMBL" id="RZS92328.1"/>
    </source>
</evidence>
<reference evidence="2 3" key="1">
    <citation type="submission" date="2019-02" db="EMBL/GenBank/DDBJ databases">
        <title>Genomic Encyclopedia of Type Strains, Phase IV (KMG-IV): sequencing the most valuable type-strain genomes for metagenomic binning, comparative biology and taxonomic classification.</title>
        <authorList>
            <person name="Goeker M."/>
        </authorList>
    </citation>
    <scope>NUCLEOTIDE SEQUENCE [LARGE SCALE GENOMIC DNA]</scope>
    <source>
        <strain evidence="2 3">DSM 29486</strain>
    </source>
</reference>
<accession>A0A4Q7NZ98</accession>
<organism evidence="2 3">
    <name type="scientific">Cuneatibacter caecimuris</name>
    <dbReference type="NCBI Taxonomy" id="1796618"/>
    <lineage>
        <taxon>Bacteria</taxon>
        <taxon>Bacillati</taxon>
        <taxon>Bacillota</taxon>
        <taxon>Clostridia</taxon>
        <taxon>Lachnospirales</taxon>
        <taxon>Lachnospiraceae</taxon>
        <taxon>Cuneatibacter</taxon>
    </lineage>
</organism>
<dbReference type="RefSeq" id="WP_165388949.1">
    <property type="nucleotide sequence ID" value="NZ_SGXF01000009.1"/>
</dbReference>